<dbReference type="InterPro" id="IPR058913">
    <property type="entry name" value="Integrase_dom_put"/>
</dbReference>
<dbReference type="SUPFAM" id="SSF53098">
    <property type="entry name" value="Ribonuclease H-like"/>
    <property type="match status" value="1"/>
</dbReference>
<name>A0AAU9VLY2_9CNID</name>
<gene>
    <name evidence="2" type="ORF">PMEA_00010266</name>
</gene>
<dbReference type="Proteomes" id="UP001159428">
    <property type="component" value="Unassembled WGS sequence"/>
</dbReference>
<reference evidence="2 3" key="1">
    <citation type="submission" date="2022-05" db="EMBL/GenBank/DDBJ databases">
        <authorList>
            <consortium name="Genoscope - CEA"/>
            <person name="William W."/>
        </authorList>
    </citation>
    <scope>NUCLEOTIDE SEQUENCE [LARGE SCALE GENOMIC DNA]</scope>
</reference>
<evidence type="ECO:0000259" key="1">
    <source>
        <dbReference type="Pfam" id="PF24764"/>
    </source>
</evidence>
<evidence type="ECO:0000313" key="2">
    <source>
        <dbReference type="EMBL" id="CAH3033739.1"/>
    </source>
</evidence>
<dbReference type="PANTHER" id="PTHR46791:SF5">
    <property type="entry name" value="CLR5 DOMAIN-CONTAINING PROTEIN-RELATED"/>
    <property type="match status" value="1"/>
</dbReference>
<feature type="domain" description="Integrase core" evidence="1">
    <location>
        <begin position="176"/>
        <end position="344"/>
    </location>
</feature>
<evidence type="ECO:0000313" key="3">
    <source>
        <dbReference type="Proteomes" id="UP001159428"/>
    </source>
</evidence>
<dbReference type="PANTHER" id="PTHR46791">
    <property type="entry name" value="EXPRESSED PROTEIN"/>
    <property type="match status" value="1"/>
</dbReference>
<dbReference type="EMBL" id="CALNXJ010000002">
    <property type="protein sequence ID" value="CAH3033739.1"/>
    <property type="molecule type" value="Genomic_DNA"/>
</dbReference>
<dbReference type="Pfam" id="PF24764">
    <property type="entry name" value="rva_4"/>
    <property type="match status" value="1"/>
</dbReference>
<sequence>MAADAQQFELTEIPNKMTQLCKIPFEGWNHLLSPASITTTTVANLGSNRQANISSPERPSYNISSEALEELCGFGFTWDKIVKILGVSRWTVLRREEKFGLQQMREFSNTTDQELDELARNHISNHGATSGQGYIARYIKSLGLRVQCRRIIESMTWVDPKNTAIRWGAQVSRRTYQVPWPNSFWHLDGHHSLIRWKLVIHGCIDGFSRRIKFLKCSSNNLPQTVLDLFLDAVNKDGNRWPSQIQVDKGVENVLVCDTMIEARGEGRVSFIAGPSTHNQRIERLWRDVYRCICHQYYYIFYAMESTGLLNRDDPLRLFTLQLIFLPRINKALREFLEGFNHHKFEHIELLESYVLASVDPLADSNDMGVDLFCKALSSASKSTRNLCKLTLKSH</sequence>
<comment type="caution">
    <text evidence="2">The sequence shown here is derived from an EMBL/GenBank/DDBJ whole genome shotgun (WGS) entry which is preliminary data.</text>
</comment>
<protein>
    <recommendedName>
        <fullName evidence="1">Integrase core domain-containing protein</fullName>
    </recommendedName>
</protein>
<proteinExistence type="predicted"/>
<dbReference type="InterPro" id="IPR012337">
    <property type="entry name" value="RNaseH-like_sf"/>
</dbReference>
<dbReference type="AlphaFoldDB" id="A0AAU9VLY2"/>
<accession>A0AAU9VLY2</accession>
<keyword evidence="3" id="KW-1185">Reference proteome</keyword>
<organism evidence="2 3">
    <name type="scientific">Pocillopora meandrina</name>
    <dbReference type="NCBI Taxonomy" id="46732"/>
    <lineage>
        <taxon>Eukaryota</taxon>
        <taxon>Metazoa</taxon>
        <taxon>Cnidaria</taxon>
        <taxon>Anthozoa</taxon>
        <taxon>Hexacorallia</taxon>
        <taxon>Scleractinia</taxon>
        <taxon>Astrocoeniina</taxon>
        <taxon>Pocilloporidae</taxon>
        <taxon>Pocillopora</taxon>
    </lineage>
</organism>
<feature type="non-terminal residue" evidence="2">
    <location>
        <position position="394"/>
    </location>
</feature>